<reference evidence="9" key="1">
    <citation type="journal article" date="2019" name="Int. J. Syst. Evol. Microbiol.">
        <title>The Global Catalogue of Microorganisms (GCM) 10K type strain sequencing project: providing services to taxonomists for standard genome sequencing and annotation.</title>
        <authorList>
            <consortium name="The Broad Institute Genomics Platform"/>
            <consortium name="The Broad Institute Genome Sequencing Center for Infectious Disease"/>
            <person name="Wu L."/>
            <person name="Ma J."/>
        </authorList>
    </citation>
    <scope>NUCLEOTIDE SEQUENCE [LARGE SCALE GENOMIC DNA]</scope>
    <source>
        <strain evidence="9">JCM 17986</strain>
    </source>
</reference>
<dbReference type="EMBL" id="BAABHS010000047">
    <property type="protein sequence ID" value="GAA4992564.1"/>
    <property type="molecule type" value="Genomic_DNA"/>
</dbReference>
<evidence type="ECO:0000256" key="2">
    <source>
        <dbReference type="ARBA" id="ARBA00022475"/>
    </source>
</evidence>
<keyword evidence="9" id="KW-1185">Reference proteome</keyword>
<dbReference type="Proteomes" id="UP001500466">
    <property type="component" value="Unassembled WGS sequence"/>
</dbReference>
<accession>A0ABP9IBU0</accession>
<dbReference type="Pfam" id="PF03631">
    <property type="entry name" value="Virul_fac_BrkB"/>
    <property type="match status" value="1"/>
</dbReference>
<evidence type="ECO:0000256" key="4">
    <source>
        <dbReference type="ARBA" id="ARBA00022989"/>
    </source>
</evidence>
<dbReference type="PANTHER" id="PTHR30213">
    <property type="entry name" value="INNER MEMBRANE PROTEIN YHJD"/>
    <property type="match status" value="1"/>
</dbReference>
<feature type="transmembrane region" description="Helical" evidence="7">
    <location>
        <begin position="224"/>
        <end position="249"/>
    </location>
</feature>
<evidence type="ECO:0000256" key="5">
    <source>
        <dbReference type="ARBA" id="ARBA00023136"/>
    </source>
</evidence>
<keyword evidence="5 7" id="KW-0472">Membrane</keyword>
<evidence type="ECO:0000256" key="7">
    <source>
        <dbReference type="SAM" id="Phobius"/>
    </source>
</evidence>
<comment type="subcellular location">
    <subcellularLocation>
        <location evidence="1">Cell membrane</location>
        <topology evidence="1">Multi-pass membrane protein</topology>
    </subcellularLocation>
</comment>
<feature type="transmembrane region" description="Helical" evidence="7">
    <location>
        <begin position="190"/>
        <end position="212"/>
    </location>
</feature>
<evidence type="ECO:0000313" key="8">
    <source>
        <dbReference type="EMBL" id="GAA4992564.1"/>
    </source>
</evidence>
<comment type="caution">
    <text evidence="8">The sequence shown here is derived from an EMBL/GenBank/DDBJ whole genome shotgun (WGS) entry which is preliminary data.</text>
</comment>
<evidence type="ECO:0000256" key="3">
    <source>
        <dbReference type="ARBA" id="ARBA00022692"/>
    </source>
</evidence>
<proteinExistence type="predicted"/>
<keyword evidence="3 7" id="KW-0812">Transmembrane</keyword>
<name>A0ABP9IBU0_9ACTN</name>
<feature type="region of interest" description="Disordered" evidence="6">
    <location>
        <begin position="282"/>
        <end position="322"/>
    </location>
</feature>
<evidence type="ECO:0008006" key="10">
    <source>
        <dbReference type="Google" id="ProtNLM"/>
    </source>
</evidence>
<protein>
    <recommendedName>
        <fullName evidence="10">YihY/virulence factor BrkB family protein</fullName>
    </recommendedName>
</protein>
<gene>
    <name evidence="8" type="ORF">GCM10023205_76420</name>
</gene>
<organism evidence="8 9">
    <name type="scientific">Yinghuangia aomiensis</name>
    <dbReference type="NCBI Taxonomy" id="676205"/>
    <lineage>
        <taxon>Bacteria</taxon>
        <taxon>Bacillati</taxon>
        <taxon>Actinomycetota</taxon>
        <taxon>Actinomycetes</taxon>
        <taxon>Kitasatosporales</taxon>
        <taxon>Streptomycetaceae</taxon>
        <taxon>Yinghuangia</taxon>
    </lineage>
</organism>
<dbReference type="RefSeq" id="WP_345680465.1">
    <property type="nucleotide sequence ID" value="NZ_BAABHS010000047.1"/>
</dbReference>
<sequence>MASLTFWLRPAFTLQVANRFQRVAGFDRAMALASAALTALIPCAILIGSLLSHVGNSDLADRIVNRYGLTGGGASAVKDVLATTDTAGTGGDVFSLAFLVISLLSFSRSVQRLFERTWDLRPLSVRNTRNGLAWIAGLLAYVAANGWLHALIETGRGDVAASIVCAPLTGIFFVWGGWVLSAKRIPWRDLLPFGSVITGVSAGGSIVAALYLPRLFDSYADRYGSIGAVFAMLSALFCAMVALVAAAALGHEIRDELARIQRGERPPDDEVRRQWRELRAQGAARWRTAREQHPGPRLRHRGNGNGNGNGNEPHPDNGPNAD</sequence>
<evidence type="ECO:0000313" key="9">
    <source>
        <dbReference type="Proteomes" id="UP001500466"/>
    </source>
</evidence>
<dbReference type="InterPro" id="IPR017039">
    <property type="entry name" value="Virul_fac_BrkB"/>
</dbReference>
<keyword evidence="4 7" id="KW-1133">Transmembrane helix</keyword>
<dbReference type="PANTHER" id="PTHR30213:SF1">
    <property type="entry name" value="INNER MEMBRANE PROTEIN YHJD"/>
    <property type="match status" value="1"/>
</dbReference>
<feature type="transmembrane region" description="Helical" evidence="7">
    <location>
        <begin position="160"/>
        <end position="178"/>
    </location>
</feature>
<feature type="transmembrane region" description="Helical" evidence="7">
    <location>
        <begin position="29"/>
        <end position="51"/>
    </location>
</feature>
<feature type="transmembrane region" description="Helical" evidence="7">
    <location>
        <begin position="93"/>
        <end position="110"/>
    </location>
</feature>
<evidence type="ECO:0000256" key="1">
    <source>
        <dbReference type="ARBA" id="ARBA00004651"/>
    </source>
</evidence>
<feature type="transmembrane region" description="Helical" evidence="7">
    <location>
        <begin position="131"/>
        <end position="148"/>
    </location>
</feature>
<keyword evidence="2" id="KW-1003">Cell membrane</keyword>
<evidence type="ECO:0000256" key="6">
    <source>
        <dbReference type="SAM" id="MobiDB-lite"/>
    </source>
</evidence>